<feature type="signal peptide" evidence="3">
    <location>
        <begin position="1"/>
        <end position="20"/>
    </location>
</feature>
<evidence type="ECO:0000256" key="3">
    <source>
        <dbReference type="SAM" id="SignalP"/>
    </source>
</evidence>
<proteinExistence type="predicted"/>
<dbReference type="Pfam" id="PF08685">
    <property type="entry name" value="GON"/>
    <property type="match status" value="1"/>
</dbReference>
<keyword evidence="6" id="KW-1185">Reference proteome</keyword>
<accession>A0ABN9QW73</accession>
<evidence type="ECO:0000256" key="2">
    <source>
        <dbReference type="SAM" id="MobiDB-lite"/>
    </source>
</evidence>
<comment type="caution">
    <text evidence="5">The sequence shown here is derived from an EMBL/GenBank/DDBJ whole genome shotgun (WGS) entry which is preliminary data.</text>
</comment>
<evidence type="ECO:0000313" key="6">
    <source>
        <dbReference type="Proteomes" id="UP001189429"/>
    </source>
</evidence>
<feature type="region of interest" description="Disordered" evidence="2">
    <location>
        <begin position="253"/>
        <end position="281"/>
    </location>
</feature>
<sequence length="391" mass="40237">MGRSAAQLAALLVGARAVAAVPDVPAATSTQAQAVGEGWQLSEVNDTSSRPVSTTAPAATTGAPALPSTTATPFPVFSLLGGVFYLNLPIDNWSMLGTLKTEWRALRIQGVPQIGHSAVTVDLHDWTFATSNGQINIKRNLTMVEWGVAEDCSYTGSNMSVNLVGTPFAFQPTYPVAVGAEAFGSVSCGAGSQLCVGTCGGWCGHCGLGSAGGTQSAVLQVVNQPQFDEALQSLYSLLFGAVQTTTVTTTTRTATTTTRTTTSTRTTTRTTTRTATTTTTTQTALSIPSKERAAVEGDLGGLKAMLVLAVATAAGVGLCVAHRRGMLPGWLDKLRAYSSFREDADASTASPGGGGPPPRNIGTPCAPKPPPLPSWARKLSGGPREPQDPGV</sequence>
<feature type="chain" id="PRO_5045084595" description="GON domain-containing protein" evidence="3">
    <location>
        <begin position="21"/>
        <end position="391"/>
    </location>
</feature>
<dbReference type="Proteomes" id="UP001189429">
    <property type="component" value="Unassembled WGS sequence"/>
</dbReference>
<evidence type="ECO:0000313" key="5">
    <source>
        <dbReference type="EMBL" id="CAK0810578.1"/>
    </source>
</evidence>
<evidence type="ECO:0000259" key="4">
    <source>
        <dbReference type="Pfam" id="PF08685"/>
    </source>
</evidence>
<evidence type="ECO:0000256" key="1">
    <source>
        <dbReference type="ARBA" id="ARBA00022723"/>
    </source>
</evidence>
<feature type="compositionally biased region" description="Low complexity" evidence="2">
    <location>
        <begin position="47"/>
        <end position="65"/>
    </location>
</feature>
<gene>
    <name evidence="5" type="ORF">PCOR1329_LOCUS15497</name>
</gene>
<keyword evidence="3" id="KW-0732">Signal</keyword>
<feature type="domain" description="GON" evidence="4">
    <location>
        <begin position="118"/>
        <end position="209"/>
    </location>
</feature>
<dbReference type="EMBL" id="CAUYUJ010004692">
    <property type="protein sequence ID" value="CAK0810578.1"/>
    <property type="molecule type" value="Genomic_DNA"/>
</dbReference>
<dbReference type="InterPro" id="IPR012314">
    <property type="entry name" value="Pept_M12B_GON-ADAMTSs"/>
</dbReference>
<feature type="region of interest" description="Disordered" evidence="2">
    <location>
        <begin position="342"/>
        <end position="391"/>
    </location>
</feature>
<keyword evidence="1" id="KW-0479">Metal-binding</keyword>
<name>A0ABN9QW73_9DINO</name>
<reference evidence="5" key="1">
    <citation type="submission" date="2023-10" db="EMBL/GenBank/DDBJ databases">
        <authorList>
            <person name="Chen Y."/>
            <person name="Shah S."/>
            <person name="Dougan E. K."/>
            <person name="Thang M."/>
            <person name="Chan C."/>
        </authorList>
    </citation>
    <scope>NUCLEOTIDE SEQUENCE [LARGE SCALE GENOMIC DNA]</scope>
</reference>
<protein>
    <recommendedName>
        <fullName evidence="4">GON domain-containing protein</fullName>
    </recommendedName>
</protein>
<organism evidence="5 6">
    <name type="scientific">Prorocentrum cordatum</name>
    <dbReference type="NCBI Taxonomy" id="2364126"/>
    <lineage>
        <taxon>Eukaryota</taxon>
        <taxon>Sar</taxon>
        <taxon>Alveolata</taxon>
        <taxon>Dinophyceae</taxon>
        <taxon>Prorocentrales</taxon>
        <taxon>Prorocentraceae</taxon>
        <taxon>Prorocentrum</taxon>
    </lineage>
</organism>
<feature type="region of interest" description="Disordered" evidence="2">
    <location>
        <begin position="42"/>
        <end position="65"/>
    </location>
</feature>